<dbReference type="RefSeq" id="WP_376832472.1">
    <property type="nucleotide sequence ID" value="NZ_JBHLWR010000006.1"/>
</dbReference>
<dbReference type="Proteomes" id="UP001595536">
    <property type="component" value="Unassembled WGS sequence"/>
</dbReference>
<evidence type="ECO:0000313" key="1">
    <source>
        <dbReference type="EMBL" id="MFC3267282.1"/>
    </source>
</evidence>
<evidence type="ECO:0008006" key="3">
    <source>
        <dbReference type="Google" id="ProtNLM"/>
    </source>
</evidence>
<sequence>MTLTKADVGLGNVDNTSDLAKPVSSATQAALNGKANASVTISAGTGLTGGGDLTSNRTISLDAASVASLAMADAAVRYDTDSQGLNSTQRTNALTNLGVTSTGRSVLTAASQSGARTAIEAQQSHANLTALSGVSAAADRLPYFNGASSMTYTTLSAFARTLLDDADAAAARTTLGAAPLPKSTIGTGIWLPFQSSAPGQPAILPAGGTYAYFLITYNASGVISGPVSAGIAAGGATVGVPMSNIYHSGLAWSIA</sequence>
<keyword evidence="2" id="KW-1185">Reference proteome</keyword>
<dbReference type="EMBL" id="JBHRUV010000098">
    <property type="protein sequence ID" value="MFC3267282.1"/>
    <property type="molecule type" value="Genomic_DNA"/>
</dbReference>
<accession>A0ABV7LI86</accession>
<reference evidence="2" key="1">
    <citation type="journal article" date="2019" name="Int. J. Syst. Evol. Microbiol.">
        <title>The Global Catalogue of Microorganisms (GCM) 10K type strain sequencing project: providing services to taxonomists for standard genome sequencing and annotation.</title>
        <authorList>
            <consortium name="The Broad Institute Genomics Platform"/>
            <consortium name="The Broad Institute Genome Sequencing Center for Infectious Disease"/>
            <person name="Wu L."/>
            <person name="Ma J."/>
        </authorList>
    </citation>
    <scope>NUCLEOTIDE SEQUENCE [LARGE SCALE GENOMIC DNA]</scope>
    <source>
        <strain evidence="2">CCM 7941</strain>
    </source>
</reference>
<gene>
    <name evidence="1" type="ORF">ACFOEX_13115</name>
</gene>
<evidence type="ECO:0000313" key="2">
    <source>
        <dbReference type="Proteomes" id="UP001595536"/>
    </source>
</evidence>
<organism evidence="1 2">
    <name type="scientific">Camelimonas abortus</name>
    <dbReference type="NCBI Taxonomy" id="1017184"/>
    <lineage>
        <taxon>Bacteria</taxon>
        <taxon>Pseudomonadati</taxon>
        <taxon>Pseudomonadota</taxon>
        <taxon>Alphaproteobacteria</taxon>
        <taxon>Hyphomicrobiales</taxon>
        <taxon>Chelatococcaceae</taxon>
        <taxon>Camelimonas</taxon>
    </lineage>
</organism>
<name>A0ABV7LI86_9HYPH</name>
<comment type="caution">
    <text evidence="1">The sequence shown here is derived from an EMBL/GenBank/DDBJ whole genome shotgun (WGS) entry which is preliminary data.</text>
</comment>
<proteinExistence type="predicted"/>
<protein>
    <recommendedName>
        <fullName evidence="3">Tail fiber-like repeat protein</fullName>
    </recommendedName>
</protein>